<evidence type="ECO:0008006" key="4">
    <source>
        <dbReference type="Google" id="ProtNLM"/>
    </source>
</evidence>
<organism evidence="2 3">
    <name type="scientific">Cohnella abietis</name>
    <dbReference type="NCBI Taxonomy" id="2507935"/>
    <lineage>
        <taxon>Bacteria</taxon>
        <taxon>Bacillati</taxon>
        <taxon>Bacillota</taxon>
        <taxon>Bacilli</taxon>
        <taxon>Bacillales</taxon>
        <taxon>Paenibacillaceae</taxon>
        <taxon>Cohnella</taxon>
    </lineage>
</organism>
<feature type="compositionally biased region" description="Polar residues" evidence="1">
    <location>
        <begin position="115"/>
        <end position="127"/>
    </location>
</feature>
<sequence length="287" mass="31557">MDHSREIFLFYDWLETNSVTDSGINLWHALMHINSKTGWSVEFAVAISTLATKTGMKKDAIIRARHRLQQAGRIDFVSRTGQLSALYRINPFESFNQTQSATQTDSVVLNDSKPVTNRAQSQSQTAHNPLPLISSSSLGIDREKEKDRLLHLVNTHELKKVGAAGLDTIFAYLGVVETGVIELAIKTAEKKHLNYFVETIKNWISEGKTTVAHVLDIPEKGERPPSAGNSKSYSGRNAGSGKPKLPVAKDNGQATVVTPEQMEQMLQLARELKGTGQGARSDGIPTH</sequence>
<accession>A0A3T1D1X9</accession>
<dbReference type="OrthoDB" id="1047417at2"/>
<reference evidence="2 3" key="1">
    <citation type="submission" date="2019-01" db="EMBL/GenBank/DDBJ databases">
        <title>Complete genome sequence of Cohnella hallensis HS21 isolated from Korean fir (Abies koreana) rhizospheric soil.</title>
        <authorList>
            <person name="Jiang L."/>
            <person name="Kang S.W."/>
            <person name="Kim S."/>
            <person name="Jung J."/>
            <person name="Kim C.Y."/>
            <person name="Kim D.H."/>
            <person name="Kim S.W."/>
            <person name="Lee J."/>
        </authorList>
    </citation>
    <scope>NUCLEOTIDE SEQUENCE [LARGE SCALE GENOMIC DNA]</scope>
    <source>
        <strain evidence="2 3">HS21</strain>
    </source>
</reference>
<evidence type="ECO:0000313" key="3">
    <source>
        <dbReference type="Proteomes" id="UP000289856"/>
    </source>
</evidence>
<dbReference type="KEGG" id="cohn:KCTCHS21_14140"/>
<proteinExistence type="predicted"/>
<feature type="region of interest" description="Disordered" evidence="1">
    <location>
        <begin position="216"/>
        <end position="256"/>
    </location>
</feature>
<evidence type="ECO:0000256" key="1">
    <source>
        <dbReference type="SAM" id="MobiDB-lite"/>
    </source>
</evidence>
<dbReference type="Proteomes" id="UP000289856">
    <property type="component" value="Chromosome"/>
</dbReference>
<feature type="region of interest" description="Disordered" evidence="1">
    <location>
        <begin position="115"/>
        <end position="135"/>
    </location>
</feature>
<gene>
    <name evidence="2" type="ORF">KCTCHS21_14140</name>
</gene>
<evidence type="ECO:0000313" key="2">
    <source>
        <dbReference type="EMBL" id="BBI32015.1"/>
    </source>
</evidence>
<dbReference type="AlphaFoldDB" id="A0A3T1D1X9"/>
<dbReference type="EMBL" id="AP019400">
    <property type="protein sequence ID" value="BBI32015.1"/>
    <property type="molecule type" value="Genomic_DNA"/>
</dbReference>
<protein>
    <recommendedName>
        <fullName evidence="4">DnaD domain-containing protein</fullName>
    </recommendedName>
</protein>
<dbReference type="RefSeq" id="WP_130606242.1">
    <property type="nucleotide sequence ID" value="NZ_AP019400.1"/>
</dbReference>
<name>A0A3T1D1X9_9BACL</name>
<keyword evidence="3" id="KW-1185">Reference proteome</keyword>
<feature type="compositionally biased region" description="Polar residues" evidence="1">
    <location>
        <begin position="227"/>
        <end position="237"/>
    </location>
</feature>